<dbReference type="AlphaFoldDB" id="A0A0N9I5Z2"/>
<dbReference type="RefSeq" id="WP_054291908.1">
    <property type="nucleotide sequence ID" value="NZ_CP012752.1"/>
</dbReference>
<evidence type="ECO:0000313" key="1">
    <source>
        <dbReference type="EMBL" id="ALG10004.1"/>
    </source>
</evidence>
<keyword evidence="2" id="KW-1185">Reference proteome</keyword>
<organism evidence="1 2">
    <name type="scientific">Kibdelosporangium phytohabitans</name>
    <dbReference type="NCBI Taxonomy" id="860235"/>
    <lineage>
        <taxon>Bacteria</taxon>
        <taxon>Bacillati</taxon>
        <taxon>Actinomycetota</taxon>
        <taxon>Actinomycetes</taxon>
        <taxon>Pseudonocardiales</taxon>
        <taxon>Pseudonocardiaceae</taxon>
        <taxon>Kibdelosporangium</taxon>
    </lineage>
</organism>
<dbReference type="EMBL" id="CP012752">
    <property type="protein sequence ID" value="ALG10004.1"/>
    <property type="molecule type" value="Genomic_DNA"/>
</dbReference>
<accession>A0A0N9I5Z2</accession>
<proteinExistence type="predicted"/>
<evidence type="ECO:0000313" key="2">
    <source>
        <dbReference type="Proteomes" id="UP000063699"/>
    </source>
</evidence>
<dbReference type="KEGG" id="kphy:AOZ06_26655"/>
<name>A0A0N9I5Z2_9PSEU</name>
<reference evidence="1 2" key="1">
    <citation type="submission" date="2015-07" db="EMBL/GenBank/DDBJ databases">
        <title>Genome sequencing of Kibdelosporangium phytohabitans.</title>
        <authorList>
            <person name="Qin S."/>
            <person name="Xing K."/>
        </authorList>
    </citation>
    <scope>NUCLEOTIDE SEQUENCE [LARGE SCALE GENOMIC DNA]</scope>
    <source>
        <strain evidence="1 2">KLBMP1111</strain>
    </source>
</reference>
<dbReference type="Proteomes" id="UP000063699">
    <property type="component" value="Chromosome"/>
</dbReference>
<dbReference type="OrthoDB" id="3555545at2"/>
<sequence length="198" mass="21652">MDLLAAHTLVVEQPWSAGKILLRTRYHADVYDKRDGHLATVGERSTSRLARPVRLTHLSGNTPFKLTVNRPDGVTLLTVDKGISVLRPRIRVSGMDGHELGSIERDDRKSYPITDRTGATIGAFDFPSGRFTAADGTEVATMEHRVIARRAGRRVGRIVLHVHPNASGPLRVLVIATVLALDVVRGNGTALDNAILWN</sequence>
<gene>
    <name evidence="1" type="ORF">AOZ06_26655</name>
</gene>
<protein>
    <submittedName>
        <fullName evidence="1">Uncharacterized protein</fullName>
    </submittedName>
</protein>